<dbReference type="RefSeq" id="WP_075864884.1">
    <property type="nucleotide sequence ID" value="NZ_BDJL01000016.1"/>
</dbReference>
<sequence length="285" mass="31533">MKTGYYPGCSLHSTATEYNESVLAVVKAINDEVKEIEDWNCCGATAGHSTSAELALGLPLRNLMLAEKEGFEELLVPCAACYNLFKTAQFEVAHGQKQDLVADLEHQLGLTYQNKINVLNFIEYVLKPENIEKIKKLIKRPLGGIKVAAYYGCLLLRPHNVVGFDNPERPTKMEKLLEALGASPVRWSAKNECCGGSQALSKPELVVRLVNNIVTNARDNEAELIVTACPLCQANLDGRQINWDFPDQNKQLLPVLYISELIGYALGLPAEKWFAKHLVPPSLKA</sequence>
<dbReference type="Pfam" id="PF02754">
    <property type="entry name" value="CCG"/>
    <property type="match status" value="2"/>
</dbReference>
<comment type="caution">
    <text evidence="3">The sequence shown here is derived from an EMBL/GenBank/DDBJ whole genome shotgun (WGS) entry which is preliminary data.</text>
</comment>
<evidence type="ECO:0000313" key="3">
    <source>
        <dbReference type="EMBL" id="GAV24702.1"/>
    </source>
</evidence>
<keyword evidence="4" id="KW-1185">Reference proteome</keyword>
<proteinExistence type="predicted"/>
<dbReference type="Gene3D" id="1.20.1050.140">
    <property type="match status" value="1"/>
</dbReference>
<dbReference type="GO" id="GO:0016491">
    <property type="term" value="F:oxidoreductase activity"/>
    <property type="evidence" value="ECO:0007669"/>
    <property type="project" value="UniProtKB-KW"/>
</dbReference>
<feature type="domain" description="Cysteine-rich" evidence="2">
    <location>
        <begin position="147"/>
        <end position="237"/>
    </location>
</feature>
<gene>
    <name evidence="3" type="ORF">ciss_06350</name>
</gene>
<feature type="domain" description="Cysteine-rich" evidence="2">
    <location>
        <begin position="4"/>
        <end position="85"/>
    </location>
</feature>
<dbReference type="PANTHER" id="PTHR42947:SF1">
    <property type="entry name" value="COB--COM HETERODISULFIDE REDUCTASE SUBUNIT B 1"/>
    <property type="match status" value="1"/>
</dbReference>
<dbReference type="PANTHER" id="PTHR42947">
    <property type="entry name" value="COB--COM HETERODISULFIDE REDUCTASE SUBUNIT B 1"/>
    <property type="match status" value="1"/>
</dbReference>
<evidence type="ECO:0000259" key="2">
    <source>
        <dbReference type="Pfam" id="PF02754"/>
    </source>
</evidence>
<accession>A0A1L8D0L0</accession>
<evidence type="ECO:0000256" key="1">
    <source>
        <dbReference type="ARBA" id="ARBA00023002"/>
    </source>
</evidence>
<evidence type="ECO:0000313" key="4">
    <source>
        <dbReference type="Proteomes" id="UP000187338"/>
    </source>
</evidence>
<organism evidence="3 4">
    <name type="scientific">Carboxydothermus islandicus</name>
    <dbReference type="NCBI Taxonomy" id="661089"/>
    <lineage>
        <taxon>Bacteria</taxon>
        <taxon>Bacillati</taxon>
        <taxon>Bacillota</taxon>
        <taxon>Clostridia</taxon>
        <taxon>Thermoanaerobacterales</taxon>
        <taxon>Thermoanaerobacteraceae</taxon>
        <taxon>Carboxydothermus</taxon>
    </lineage>
</organism>
<dbReference type="EMBL" id="BDJL01000016">
    <property type="protein sequence ID" value="GAV24702.1"/>
    <property type="molecule type" value="Genomic_DNA"/>
</dbReference>
<protein>
    <submittedName>
        <fullName evidence="3">Succinate dehydrogenase subunit C</fullName>
    </submittedName>
</protein>
<reference evidence="4" key="1">
    <citation type="submission" date="2016-12" db="EMBL/GenBank/DDBJ databases">
        <title>Draft Genome Sequences od Carboxydothermus pertinax and islandicus, Hydrogenogenic Carboxydotrophic Bacteria.</title>
        <authorList>
            <person name="Fukuyama Y."/>
            <person name="Ohmae K."/>
            <person name="Yoneda Y."/>
            <person name="Yoshida T."/>
            <person name="Sako Y."/>
        </authorList>
    </citation>
    <scope>NUCLEOTIDE SEQUENCE [LARGE SCALE GENOMIC DNA]</scope>
    <source>
        <strain evidence="4">SET</strain>
    </source>
</reference>
<dbReference type="Proteomes" id="UP000187338">
    <property type="component" value="Unassembled WGS sequence"/>
</dbReference>
<name>A0A1L8D0L0_9THEO</name>
<dbReference type="InterPro" id="IPR004017">
    <property type="entry name" value="Cys_rich_dom"/>
</dbReference>
<dbReference type="STRING" id="661089.ciss_06350"/>
<dbReference type="OrthoDB" id="9777685at2"/>
<dbReference type="AlphaFoldDB" id="A0A1L8D0L0"/>
<keyword evidence="1" id="KW-0560">Oxidoreductase</keyword>
<dbReference type="InterPro" id="IPR051278">
    <property type="entry name" value="HdrB/HdrD_reductase"/>
</dbReference>